<evidence type="ECO:0000313" key="7">
    <source>
        <dbReference type="Proteomes" id="UP001270053"/>
    </source>
</evidence>
<dbReference type="PANTHER" id="PTHR33204">
    <property type="entry name" value="TRANSCRIPTIONAL REGULATOR, MARR FAMILY"/>
    <property type="match status" value="1"/>
</dbReference>
<evidence type="ECO:0000256" key="2">
    <source>
        <dbReference type="ARBA" id="ARBA00023125"/>
    </source>
</evidence>
<dbReference type="RefSeq" id="WP_229974887.1">
    <property type="nucleotide sequence ID" value="NZ_CP087133.1"/>
</dbReference>
<dbReference type="EMBL" id="JAWXVH010000003">
    <property type="protein sequence ID" value="MDX6185658.1"/>
    <property type="molecule type" value="Genomic_DNA"/>
</dbReference>
<dbReference type="GO" id="GO:0003677">
    <property type="term" value="F:DNA binding"/>
    <property type="evidence" value="ECO:0007669"/>
    <property type="project" value="UniProtKB-KW"/>
</dbReference>
<keyword evidence="8" id="KW-1185">Reference proteome</keyword>
<evidence type="ECO:0000313" key="8">
    <source>
        <dbReference type="Proteomes" id="UP001278738"/>
    </source>
</evidence>
<evidence type="ECO:0000259" key="4">
    <source>
        <dbReference type="PROSITE" id="PS51118"/>
    </source>
</evidence>
<dbReference type="InterPro" id="IPR002577">
    <property type="entry name" value="HTH_HxlR"/>
</dbReference>
<name>A0AAJ2S6W6_9FLAO</name>
<dbReference type="InterPro" id="IPR036388">
    <property type="entry name" value="WH-like_DNA-bd_sf"/>
</dbReference>
<dbReference type="EMBL" id="JAWXVG010000003">
    <property type="protein sequence ID" value="MDX6182429.1"/>
    <property type="molecule type" value="Genomic_DNA"/>
</dbReference>
<dbReference type="Proteomes" id="UP001278738">
    <property type="component" value="Unassembled WGS sequence"/>
</dbReference>
<protein>
    <submittedName>
        <fullName evidence="6">Helix-turn-helix domain-containing protein</fullName>
    </submittedName>
</protein>
<dbReference type="InterPro" id="IPR036390">
    <property type="entry name" value="WH_DNA-bd_sf"/>
</dbReference>
<keyword evidence="3" id="KW-0804">Transcription</keyword>
<organism evidence="6 7">
    <name type="scientific">Flavobacterium flavipigmentatum</name>
    <dbReference type="NCBI Taxonomy" id="2893884"/>
    <lineage>
        <taxon>Bacteria</taxon>
        <taxon>Pseudomonadati</taxon>
        <taxon>Bacteroidota</taxon>
        <taxon>Flavobacteriia</taxon>
        <taxon>Flavobacteriales</taxon>
        <taxon>Flavobacteriaceae</taxon>
        <taxon>Flavobacterium</taxon>
    </lineage>
</organism>
<gene>
    <name evidence="5" type="ORF">SGQ18_09675</name>
    <name evidence="6" type="ORF">SGQ44_07815</name>
</gene>
<evidence type="ECO:0000256" key="1">
    <source>
        <dbReference type="ARBA" id="ARBA00023015"/>
    </source>
</evidence>
<dbReference type="Proteomes" id="UP001270053">
    <property type="component" value="Unassembled WGS sequence"/>
</dbReference>
<accession>A0AAJ2S6W6</accession>
<dbReference type="SUPFAM" id="SSF46785">
    <property type="entry name" value="Winged helix' DNA-binding domain"/>
    <property type="match status" value="1"/>
</dbReference>
<evidence type="ECO:0000313" key="6">
    <source>
        <dbReference type="EMBL" id="MDX6185658.1"/>
    </source>
</evidence>
<keyword evidence="2" id="KW-0238">DNA-binding</keyword>
<evidence type="ECO:0000256" key="3">
    <source>
        <dbReference type="ARBA" id="ARBA00023163"/>
    </source>
</evidence>
<dbReference type="AlphaFoldDB" id="A0AAJ2S6W6"/>
<keyword evidence="1" id="KW-0805">Transcription regulation</keyword>
<dbReference type="PANTHER" id="PTHR33204:SF39">
    <property type="entry name" value="TRANSCRIPTIONAL REGULATORY PROTEIN"/>
    <property type="match status" value="1"/>
</dbReference>
<reference evidence="6 8" key="1">
    <citation type="submission" date="2023-11" db="EMBL/GenBank/DDBJ databases">
        <title>Unpublished Manusciprt.</title>
        <authorList>
            <person name="Saticioglu I.B."/>
            <person name="Ay H."/>
            <person name="Ajmi N."/>
            <person name="Altun S."/>
            <person name="Duman M."/>
        </authorList>
    </citation>
    <scope>NUCLEOTIDE SEQUENCE</scope>
    <source>
        <strain evidence="5 8">Fl-33</strain>
        <strain evidence="6">Fl-77</strain>
    </source>
</reference>
<feature type="domain" description="HTH hxlR-type" evidence="4">
    <location>
        <begin position="18"/>
        <end position="117"/>
    </location>
</feature>
<evidence type="ECO:0000313" key="5">
    <source>
        <dbReference type="EMBL" id="MDX6182429.1"/>
    </source>
</evidence>
<dbReference type="PROSITE" id="PS51118">
    <property type="entry name" value="HTH_HXLR"/>
    <property type="match status" value="1"/>
</dbReference>
<comment type="caution">
    <text evidence="6">The sequence shown here is derived from an EMBL/GenBank/DDBJ whole genome shotgun (WGS) entry which is preliminary data.</text>
</comment>
<proteinExistence type="predicted"/>
<sequence length="126" mass="14607">MDTATKKIKQLTNDINRCPVRDVLNHVADKWSITIIHILGEYETLRFNEISYIVNGISQKMLTVTLKKLLQDGIITRKQYPVMPPKVEYSLTELGKNLLPILSQLVEWATVNLPKIKENQEKYNKK</sequence>
<dbReference type="Gene3D" id="1.10.10.10">
    <property type="entry name" value="Winged helix-like DNA-binding domain superfamily/Winged helix DNA-binding domain"/>
    <property type="match status" value="1"/>
</dbReference>
<dbReference type="Pfam" id="PF01638">
    <property type="entry name" value="HxlR"/>
    <property type="match status" value="1"/>
</dbReference>